<dbReference type="InterPro" id="IPR050472">
    <property type="entry name" value="Anth_synth/Amidotransfase"/>
</dbReference>
<dbReference type="AlphaFoldDB" id="A9BDE7"/>
<dbReference type="GO" id="GO:0046820">
    <property type="term" value="F:4-amino-4-deoxychorismate synthase activity"/>
    <property type="evidence" value="ECO:0007669"/>
    <property type="project" value="UniProtKB-EC"/>
</dbReference>
<evidence type="ECO:0000313" key="4">
    <source>
        <dbReference type="Proteomes" id="UP000000788"/>
    </source>
</evidence>
<dbReference type="PROSITE" id="PS51273">
    <property type="entry name" value="GATASE_TYPE_1"/>
    <property type="match status" value="1"/>
</dbReference>
<dbReference type="HOGENOM" id="CLU_014340_1_2_3"/>
<dbReference type="EMBL" id="CP000878">
    <property type="protein sequence ID" value="ABX08133.1"/>
    <property type="molecule type" value="Genomic_DNA"/>
</dbReference>
<keyword evidence="3" id="KW-0032">Aminotransferase</keyword>
<dbReference type="InterPro" id="IPR029062">
    <property type="entry name" value="Class_I_gatase-like"/>
</dbReference>
<dbReference type="CDD" id="cd01743">
    <property type="entry name" value="GATase1_Anthranilate_Synthase"/>
    <property type="match status" value="1"/>
</dbReference>
<evidence type="ECO:0000259" key="2">
    <source>
        <dbReference type="Pfam" id="PF00117"/>
    </source>
</evidence>
<dbReference type="InterPro" id="IPR006221">
    <property type="entry name" value="TrpG/PapA_dom"/>
</dbReference>
<dbReference type="PRINTS" id="PR00099">
    <property type="entry name" value="CPSGATASE"/>
</dbReference>
<dbReference type="FunFam" id="3.40.50.880:FF:000003">
    <property type="entry name" value="Anthranilate synthase component II"/>
    <property type="match status" value="1"/>
</dbReference>
<dbReference type="SUPFAM" id="SSF52317">
    <property type="entry name" value="Class I glutamine amidotransferase-like"/>
    <property type="match status" value="1"/>
</dbReference>
<dbReference type="PANTHER" id="PTHR43418">
    <property type="entry name" value="MULTIFUNCTIONAL TRYPTOPHAN BIOSYNTHESIS PROTEIN-RELATED"/>
    <property type="match status" value="1"/>
</dbReference>
<dbReference type="EC" id="4.1.3.27" evidence="3"/>
<dbReference type="Gene3D" id="3.40.50.880">
    <property type="match status" value="1"/>
</dbReference>
<sequence length="201" mass="22246">MLLVIDNYDSFTFNLVQYLGELAESHPSARDIRVERNDALTIKEIQELGPEAIVLSPGPGDPDQSGICLEVLRNFSAQIPILGVCLGHQAIAQVFGGKIVQAKELMHGKTSQVFHNSKGVFFDLPNPLVATRYHSLIAQRETLPDCFEITAWLKDGTIMGLQHKDYPYLHGVQFHPESVLTEAGPLLLSNFIALAESRKKP</sequence>
<dbReference type="PANTHER" id="PTHR43418:SF4">
    <property type="entry name" value="MULTIFUNCTIONAL TRYPTOPHAN BIOSYNTHESIS PROTEIN"/>
    <property type="match status" value="1"/>
</dbReference>
<dbReference type="RefSeq" id="WP_012194758.1">
    <property type="nucleotide sequence ID" value="NC_009976.1"/>
</dbReference>
<organism evidence="3 4">
    <name type="scientific">Prochlorococcus marinus (strain MIT 9211)</name>
    <dbReference type="NCBI Taxonomy" id="93059"/>
    <lineage>
        <taxon>Bacteria</taxon>
        <taxon>Bacillati</taxon>
        <taxon>Cyanobacteriota</taxon>
        <taxon>Cyanophyceae</taxon>
        <taxon>Synechococcales</taxon>
        <taxon>Prochlorococcaceae</taxon>
        <taxon>Prochlorococcus</taxon>
    </lineage>
</organism>
<dbReference type="OrthoDB" id="9804328at2"/>
<evidence type="ECO:0000313" key="3">
    <source>
        <dbReference type="EMBL" id="ABX08133.1"/>
    </source>
</evidence>
<dbReference type="MEROPS" id="C26.955"/>
<gene>
    <name evidence="3" type="primary">pabA</name>
    <name evidence="3" type="ordered locus">P9211_02021</name>
</gene>
<dbReference type="Pfam" id="PF00117">
    <property type="entry name" value="GATase"/>
    <property type="match status" value="1"/>
</dbReference>
<feature type="domain" description="Glutamine amidotransferase" evidence="2">
    <location>
        <begin position="3"/>
        <end position="192"/>
    </location>
</feature>
<dbReference type="KEGG" id="pmj:P9211_02021"/>
<proteinExistence type="predicted"/>
<accession>A9BDE7</accession>
<keyword evidence="4" id="KW-1185">Reference proteome</keyword>
<keyword evidence="1" id="KW-0315">Glutamine amidotransferase</keyword>
<dbReference type="GO" id="GO:0004049">
    <property type="term" value="F:anthranilate synthase activity"/>
    <property type="evidence" value="ECO:0007669"/>
    <property type="project" value="UniProtKB-EC"/>
</dbReference>
<protein>
    <submittedName>
        <fullName evidence="3">Para-aminobenzoate synthase component II</fullName>
        <ecNumber evidence="3">2.6.1.85</ecNumber>
        <ecNumber evidence="3">4.1.3.27</ecNumber>
    </submittedName>
</protein>
<dbReference type="GO" id="GO:0000162">
    <property type="term" value="P:L-tryptophan biosynthetic process"/>
    <property type="evidence" value="ECO:0007669"/>
    <property type="project" value="TreeGrafter"/>
</dbReference>
<dbReference type="EC" id="2.6.1.85" evidence="3"/>
<dbReference type="STRING" id="93059.P9211_02021"/>
<reference evidence="3 4" key="1">
    <citation type="journal article" date="2007" name="PLoS Genet.">
        <title>Patterns and implications of gene gain and loss in the evolution of Prochlorococcus.</title>
        <authorList>
            <person name="Kettler G.C."/>
            <person name="Martiny A.C."/>
            <person name="Huang K."/>
            <person name="Zucker J."/>
            <person name="Coleman M.L."/>
            <person name="Rodrigue S."/>
            <person name="Chen F."/>
            <person name="Lapidus A."/>
            <person name="Ferriera S."/>
            <person name="Johnson J."/>
            <person name="Steglich C."/>
            <person name="Church G.M."/>
            <person name="Richardson P."/>
            <person name="Chisholm S.W."/>
        </authorList>
    </citation>
    <scope>NUCLEOTIDE SEQUENCE [LARGE SCALE GENOMIC DNA]</scope>
    <source>
        <strain evidence="4">MIT 9211</strain>
    </source>
</reference>
<dbReference type="PRINTS" id="PR00097">
    <property type="entry name" value="ANTSNTHASEII"/>
</dbReference>
<dbReference type="PRINTS" id="PR00096">
    <property type="entry name" value="GATASE"/>
</dbReference>
<name>A9BDE7_PROM4</name>
<dbReference type="GO" id="GO:0005829">
    <property type="term" value="C:cytosol"/>
    <property type="evidence" value="ECO:0007669"/>
    <property type="project" value="TreeGrafter"/>
</dbReference>
<dbReference type="Proteomes" id="UP000000788">
    <property type="component" value="Chromosome"/>
</dbReference>
<evidence type="ECO:0000256" key="1">
    <source>
        <dbReference type="ARBA" id="ARBA00022962"/>
    </source>
</evidence>
<dbReference type="NCBIfam" id="TIGR00566">
    <property type="entry name" value="trpG_papA"/>
    <property type="match status" value="1"/>
</dbReference>
<keyword evidence="3" id="KW-0808">Transferase</keyword>
<keyword evidence="3" id="KW-0456">Lyase</keyword>
<dbReference type="InterPro" id="IPR017926">
    <property type="entry name" value="GATASE"/>
</dbReference>
<dbReference type="eggNOG" id="COG0512">
    <property type="taxonomic scope" value="Bacteria"/>
</dbReference>